<evidence type="ECO:0000313" key="6">
    <source>
        <dbReference type="Proteomes" id="UP001159427"/>
    </source>
</evidence>
<proteinExistence type="predicted"/>
<evidence type="ECO:0000259" key="4">
    <source>
        <dbReference type="PROSITE" id="PS50237"/>
    </source>
</evidence>
<feature type="active site" description="Glycyl thioester intermediate" evidence="2">
    <location>
        <position position="667"/>
    </location>
</feature>
<dbReference type="InterPro" id="IPR000569">
    <property type="entry name" value="HECT_dom"/>
</dbReference>
<comment type="caution">
    <text evidence="5">The sequence shown here is derived from an EMBL/GenBank/DDBJ whole genome shotgun (WGS) entry which is preliminary data.</text>
</comment>
<dbReference type="SUPFAM" id="SSF56204">
    <property type="entry name" value="Hect, E3 ligase catalytic domain"/>
    <property type="match status" value="1"/>
</dbReference>
<evidence type="ECO:0000256" key="3">
    <source>
        <dbReference type="SAM" id="MobiDB-lite"/>
    </source>
</evidence>
<keyword evidence="6" id="KW-1185">Reference proteome</keyword>
<organism evidence="5 6">
    <name type="scientific">Porites evermanni</name>
    <dbReference type="NCBI Taxonomy" id="104178"/>
    <lineage>
        <taxon>Eukaryota</taxon>
        <taxon>Metazoa</taxon>
        <taxon>Cnidaria</taxon>
        <taxon>Anthozoa</taxon>
        <taxon>Hexacorallia</taxon>
        <taxon>Scleractinia</taxon>
        <taxon>Fungiina</taxon>
        <taxon>Poritidae</taxon>
        <taxon>Porites</taxon>
    </lineage>
</organism>
<feature type="compositionally biased region" description="Polar residues" evidence="3">
    <location>
        <begin position="47"/>
        <end position="63"/>
    </location>
</feature>
<feature type="region of interest" description="Disordered" evidence="3">
    <location>
        <begin position="47"/>
        <end position="82"/>
    </location>
</feature>
<keyword evidence="1 2" id="KW-0833">Ubl conjugation pathway</keyword>
<dbReference type="PROSITE" id="PS50237">
    <property type="entry name" value="HECT"/>
    <property type="match status" value="1"/>
</dbReference>
<dbReference type="InterPro" id="IPR035983">
    <property type="entry name" value="Hect_E3_ubiquitin_ligase"/>
</dbReference>
<feature type="domain" description="HECT" evidence="4">
    <location>
        <begin position="378"/>
        <end position="676"/>
    </location>
</feature>
<dbReference type="Proteomes" id="UP001159427">
    <property type="component" value="Unassembled WGS sequence"/>
</dbReference>
<evidence type="ECO:0000256" key="1">
    <source>
        <dbReference type="ARBA" id="ARBA00022786"/>
    </source>
</evidence>
<evidence type="ECO:0000256" key="2">
    <source>
        <dbReference type="PROSITE-ProRule" id="PRU00104"/>
    </source>
</evidence>
<reference evidence="5 6" key="1">
    <citation type="submission" date="2022-05" db="EMBL/GenBank/DDBJ databases">
        <authorList>
            <consortium name="Genoscope - CEA"/>
            <person name="William W."/>
        </authorList>
    </citation>
    <scope>NUCLEOTIDE SEQUENCE [LARGE SCALE GENOMIC DNA]</scope>
</reference>
<dbReference type="Gene3D" id="3.90.1750.10">
    <property type="entry name" value="Hect, E3 ligase catalytic domains"/>
    <property type="match status" value="1"/>
</dbReference>
<accession>A0ABN8R0C2</accession>
<dbReference type="Gene3D" id="3.30.2410.10">
    <property type="entry name" value="Hect, E3 ligase catalytic domain"/>
    <property type="match status" value="1"/>
</dbReference>
<evidence type="ECO:0000313" key="5">
    <source>
        <dbReference type="EMBL" id="CAH3171367.1"/>
    </source>
</evidence>
<protein>
    <recommendedName>
        <fullName evidence="4">HECT domain-containing protein</fullName>
    </recommendedName>
</protein>
<name>A0ABN8R0C2_9CNID</name>
<feature type="region of interest" description="Disordered" evidence="3">
    <location>
        <begin position="318"/>
        <end position="341"/>
    </location>
</feature>
<sequence>MADEEERIRRCVREELELNLVSRTRNLIHSAASSSVPELNNVFAGQTAQRSSFGPSSRPTVKRQNIPGHWNRPKKTKQEKTKPVQSIPKTVWLLERPDDDVEITDDGSYSDYAITEDCILLKAEIDLKSDQTEEAIRGELKTVFNKRYPDIGLYDFEFVKRERNVIITPIVKDNHAWDFSHVKHLCGNGRLYVRLITHNVDEVSGKARDKCQEETAPATASNVDLCNASSGATLEPVDETSESSAQPPCSIDDDDHDDLLRPSGAINSMLDQERVENLSMMFPRIPHDVIRNAVVTCTSINTAVNVLLQYGNFDHDINPSTSSDDNSNIVTQENPPHSSGSLPFVLQKLRRKMKSRGMREKLKVDPEDEVMDVYSYYKSSDFDPFIPIFIYLKGQPAIDTGGVLRQVFSNVFHALANNEVIKNIFVGSEDRLLPAFSNELVVNGFFETLGKMIAHSLVQGGPGFPYLSPTIYWYLATGDLQVALQRASCVDVDNHDLVDYITRITLAPDNELPGISAESGFLQLMSEAGESRILSPKNKIDVMQSLMLHNILVRKKSILDQFRGGLSILGLLDEIKSCPQLFEDCFVHKDEVSNESVASCLHFTANEDEGAERVFQMLQTFIRNSSPDDLDNFLRFVTGSRSSGTCILPRRITVSCAAANSIFASTCLLDLKLPNHFDSYRDFESSMRSVIKGNTFTTG</sequence>
<dbReference type="Pfam" id="PF00632">
    <property type="entry name" value="HECT"/>
    <property type="match status" value="1"/>
</dbReference>
<feature type="region of interest" description="Disordered" evidence="3">
    <location>
        <begin position="234"/>
        <end position="258"/>
    </location>
</feature>
<gene>
    <name evidence="5" type="ORF">PEVE_00007838</name>
</gene>
<dbReference type="EMBL" id="CALNXI010001526">
    <property type="protein sequence ID" value="CAH3171367.1"/>
    <property type="molecule type" value="Genomic_DNA"/>
</dbReference>